<accession>A0A183IGB5</accession>
<dbReference type="EMBL" id="UZAM01007340">
    <property type="protein sequence ID" value="VDO98502.1"/>
    <property type="molecule type" value="Genomic_DNA"/>
</dbReference>
<evidence type="ECO:0000313" key="3">
    <source>
        <dbReference type="WBParaSite" id="SBAD_0000278901-mRNA-1"/>
    </source>
</evidence>
<keyword evidence="2" id="KW-1185">Reference proteome</keyword>
<gene>
    <name evidence="1" type="ORF">SBAD_LOCUS2659</name>
</gene>
<dbReference type="WBParaSite" id="SBAD_0000278901-mRNA-1">
    <property type="protein sequence ID" value="SBAD_0000278901-mRNA-1"/>
    <property type="gene ID" value="SBAD_0000278901"/>
</dbReference>
<proteinExistence type="predicted"/>
<evidence type="ECO:0000313" key="1">
    <source>
        <dbReference type="EMBL" id="VDO98502.1"/>
    </source>
</evidence>
<reference evidence="3" key="1">
    <citation type="submission" date="2016-06" db="UniProtKB">
        <authorList>
            <consortium name="WormBaseParasite"/>
        </authorList>
    </citation>
    <scope>IDENTIFICATION</scope>
</reference>
<name>A0A183IGB5_9BILA</name>
<dbReference type="Proteomes" id="UP000270296">
    <property type="component" value="Unassembled WGS sequence"/>
</dbReference>
<dbReference type="AlphaFoldDB" id="A0A183IGB5"/>
<reference evidence="1 2" key="2">
    <citation type="submission" date="2018-11" db="EMBL/GenBank/DDBJ databases">
        <authorList>
            <consortium name="Pathogen Informatics"/>
        </authorList>
    </citation>
    <scope>NUCLEOTIDE SEQUENCE [LARGE SCALE GENOMIC DNA]</scope>
</reference>
<sequence length="67" mass="7794">MESEDWFFNSITNYITPGKTAITAALEPRPIFTLPQSHTVYLPSSWPVLMRNSAFFPQYLLQSHFEK</sequence>
<evidence type="ECO:0000313" key="2">
    <source>
        <dbReference type="Proteomes" id="UP000270296"/>
    </source>
</evidence>
<protein>
    <submittedName>
        <fullName evidence="3">Ovule protein</fullName>
    </submittedName>
</protein>
<organism evidence="3">
    <name type="scientific">Soboliphyme baturini</name>
    <dbReference type="NCBI Taxonomy" id="241478"/>
    <lineage>
        <taxon>Eukaryota</taxon>
        <taxon>Metazoa</taxon>
        <taxon>Ecdysozoa</taxon>
        <taxon>Nematoda</taxon>
        <taxon>Enoplea</taxon>
        <taxon>Dorylaimia</taxon>
        <taxon>Dioctophymatida</taxon>
        <taxon>Dioctophymatoidea</taxon>
        <taxon>Soboliphymatidae</taxon>
        <taxon>Soboliphyme</taxon>
    </lineage>
</organism>